<accession>A0A162B7C7</accession>
<organism evidence="3 4">
    <name type="scientific">Pseudoalteromonas luteoviolacea S4060-1</name>
    <dbReference type="NCBI Taxonomy" id="1365257"/>
    <lineage>
        <taxon>Bacteria</taxon>
        <taxon>Pseudomonadati</taxon>
        <taxon>Pseudomonadota</taxon>
        <taxon>Gammaproteobacteria</taxon>
        <taxon>Alteromonadales</taxon>
        <taxon>Pseudoalteromonadaceae</taxon>
        <taxon>Pseudoalteromonas</taxon>
    </lineage>
</organism>
<dbReference type="Pfam" id="PF13332">
    <property type="entry name" value="Fil_haemagg_2"/>
    <property type="match status" value="2"/>
</dbReference>
<dbReference type="EMBL" id="AUXX01000012">
    <property type="protein sequence ID" value="KZN67659.1"/>
    <property type="molecule type" value="Genomic_DNA"/>
</dbReference>
<proteinExistence type="predicted"/>
<gene>
    <name evidence="3" type="ORF">N478_02550</name>
</gene>
<dbReference type="InterPro" id="IPR006915">
    <property type="entry name" value="DUF637_hemagglutn_put"/>
</dbReference>
<feature type="chain" id="PRO_5007832119" description="DUF637 domain-containing protein" evidence="1">
    <location>
        <begin position="32"/>
        <end position="1652"/>
    </location>
</feature>
<reference evidence="3 4" key="1">
    <citation type="submission" date="2013-07" db="EMBL/GenBank/DDBJ databases">
        <title>Comparative Genomic and Metabolomic Analysis of Twelve Strains of Pseudoalteromonas luteoviolacea.</title>
        <authorList>
            <person name="Vynne N.G."/>
            <person name="Mansson M."/>
            <person name="Gram L."/>
        </authorList>
    </citation>
    <scope>NUCLEOTIDE SEQUENCE [LARGE SCALE GENOMIC DNA]</scope>
    <source>
        <strain evidence="3 4">S4060-1</strain>
    </source>
</reference>
<dbReference type="PATRIC" id="fig|1365257.3.peg.2100"/>
<dbReference type="Pfam" id="PF04830">
    <property type="entry name" value="DUF637"/>
    <property type="match status" value="1"/>
</dbReference>
<dbReference type="GO" id="GO:0003824">
    <property type="term" value="F:catalytic activity"/>
    <property type="evidence" value="ECO:0007669"/>
    <property type="project" value="UniProtKB-ARBA"/>
</dbReference>
<keyword evidence="1" id="KW-0732">Signal</keyword>
<protein>
    <recommendedName>
        <fullName evidence="2">DUF637 domain-containing protein</fullName>
    </recommendedName>
</protein>
<dbReference type="CDD" id="cd20739">
    <property type="entry name" value="PoNe_DUF637"/>
    <property type="match status" value="1"/>
</dbReference>
<evidence type="ECO:0000313" key="4">
    <source>
        <dbReference type="Proteomes" id="UP000076661"/>
    </source>
</evidence>
<evidence type="ECO:0000313" key="3">
    <source>
        <dbReference type="EMBL" id="KZN67659.1"/>
    </source>
</evidence>
<evidence type="ECO:0000256" key="1">
    <source>
        <dbReference type="SAM" id="SignalP"/>
    </source>
</evidence>
<evidence type="ECO:0000259" key="2">
    <source>
        <dbReference type="Pfam" id="PF04830"/>
    </source>
</evidence>
<name>A0A162B7C7_9GAMM</name>
<feature type="signal peptide" evidence="1">
    <location>
        <begin position="1"/>
        <end position="31"/>
    </location>
</feature>
<feature type="domain" description="DUF637" evidence="2">
    <location>
        <begin position="723"/>
        <end position="873"/>
    </location>
</feature>
<dbReference type="Proteomes" id="UP000076661">
    <property type="component" value="Unassembled WGS sequence"/>
</dbReference>
<dbReference type="InterPro" id="IPR025157">
    <property type="entry name" value="Hemagglutinin_rpt"/>
</dbReference>
<sequence>METIKRSSWHKVTSYALTFFMMLQLTLPSIAAAQTSAVNAQINQELTTEQLFARSVISAYLYERSKYIAKPPSEYTNQTIEEFHTRLKDGYTHRLPGEIATDWIPVSGEITVFVPKERVIYPLHKQVGDDFVQRKLIGNQIKRLLGRTYYKNAFRSEQQQINQLYANALKAAIQPNFSYVFGDTLPEGIADTLKLDFIWPETRNIGGEYVLVPVVHLQSSVVDSQSIDGSHTVEFISSNASFKSANITNTDLKLQRDTVFSTIHDLVIGDKASITIDNSDVSIYAGVSYIDDGMGGVKGVATGTLYNYGQINSARNVNIVAGNYEQKTLVHRFKNAHGYRDYLGNVTSINAKQGISIKTFDDLNLIGAKLSAGGSITLDAQGNINIGSVPLSYSSAFKVGQYDMKEEGISYFQSVLTAGDSIKLLAEGKLSISGAQLLADSGMLELIAGNGVSIVNDVDRDSYYANDSYGSSTDEINELTEIAVTAALDAGKGVIIRTTLGDIELQGVDISSQDGAKITAEEGKVKLLLARDNYKYYRHSKQENLFRIKTRTEQEQRERPIYNTITGGVEINASQGIELALAKIDGQPDPTLAELKQEFNKHTGLAWMTQLAENSSLRCPPVPDLSLGFGYLSDGSYNLHKELQLKHKECVDASSVDIVFEALKDYHNVDTTRSLSPAAMAIIAIAVSFAMGPGGFELVGSANATLSATTVGKAITAAVGQKAFAAGVIAISTQAATSLASGRGLDGTVKDLLSSDTIKNVATSMVTAGLADKYLPGVSEAITKTFGIPAMLTDAILHTTMSASVRTAIEGGSFSDLDEQIISGLKSYAAQQLGQAIVSKIDDTWKVFSDSNTEVAMNYVAHAFSGCLIGVLNHEANTPQNDEAEKSCVINAGASVVGRYIGVTKAKAEGSLADFKEFSGKYKDDVLREIDASGLDPALMADIYNDVARGPAQEFLNKHSTDELTRLYTALTVFLAGGSADVINMASNTASDQVKAVINYKFSEYLIREVQLVMTARKFGSRLEDKYGTGLSVNDRVLESLKRLASKENNGSEGFVDAVHAEDMKAEIIQSLKDENFTDEQIAEIDQIVDFDEISQAIETATHRLSTLGGQFECPVEIRCTKYMMRAFGIQNKFDEASVFDRRAIGQNLQGDVTETQRLVAQVTEILQPIGQPIDELATGVVAKYGDEIEQAKGVIIAIDILKAPVLSVINLIYQKTPLAQRINQSIADAHTQAVAYAAKGSDTLTPDDVSRTYSGLLIAKDIAVSVAAVPKTVRELNLSKAMFQNEGMVVLKETPRPCGAGRSSASQYQAYGDSDLYSEASTYSNEIDPYQVTGYSAYTPMSSNCTAKLTNVETPAGTFVRFDKENKEASWEEFQKLNPNTRLTQGDFYDYAFTQEKVFNTDTKLFNAVIDGKPAIKSKPIESKTFAAHGLNVNDKSATDRDGTTYTYQEVNDAKVRIESRKEELQAQYPGTYRDLPEYKSLISEGGKYSERGGTIAGKAAVENIAFQKGGTVKSILKEYPDGTLNSNFDDIVEINVNGRITYAVIENKGGSATLGTRLTGTGERAQQGTAEYHYSLLNSMETKLKRMEDDPRRFSDPEFNNAYESISDMYETIKHQPVEFYHVSQTYDSHGNPAQIIVSRYPDIAAKKKS</sequence>
<dbReference type="InterPro" id="IPR049762">
    <property type="entry name" value="PoNe_dom"/>
</dbReference>
<comment type="caution">
    <text evidence="3">The sequence shown here is derived from an EMBL/GenBank/DDBJ whole genome shotgun (WGS) entry which is preliminary data.</text>
</comment>